<accession>A0A928TV61</accession>
<feature type="signal peptide" evidence="2">
    <location>
        <begin position="1"/>
        <end position="33"/>
    </location>
</feature>
<sequence>MHSIKKAFSTFVTFTTVLWSMGGALLFPGVAQAATLSPGDLIKASGPAVYYYAADGKRYVFPNEKTYFSWYNDFSSVVTITDAELAAIMIGGNVTIRPGTSLVKITTDPKVYAISSNCGMLHWIQSETLAQQLYGANWAQRVVDVPDAFFVDYEVGSPISSAVHPDGTVVNYASNPSMWYVVWNGQKRELQGTAAADNMLNPATWGMTTTIDYMTGSPITGKIAELSSVGCPSATPSVTGGVTVTLASDTPAGVTVPRNSSSNAVVKVNLTAGNAAARVNGLRFKRVGVGNASDIANAYVYDQNKVRLTTGRTINSTTHEVEFSSLGIDVPANSTVAVYVYLDFSVASGSEGGVHAMQLVDAASVVIEGTGTVTGNFPITGNSFTVGAASAARVDVEKGVKPSNPTIGAKDKEISNFRITANTNDVEIRQINVYQAGSVNNSDLSNFKLWQGSTLVATGGAVSSDNLITLVFNPAFVITNGTTKVFSLTADVGGRAGRTIRTYVEYTTDVTAIDKVYNAGAFVCINNTVTGCTAGNSNFDGTGMNYVEVTTEGGTLTVTFNGPTTQNVAKGTLGVPLFNVTLTAADSALEIRKLNIVLTAGGGGVVKGSAGTEYFRNFRLRDINTGVTVMGPINMPSGVANSAATTGAFTFTDSWNLNANQVRDLELVADISNSEDAANELFGDGNNTYTLTMNAFGSSDVRVVDTGEFLATSQIVPNSNIVGNPLTVKASSLSAALATNPVGTTIVKKQADVDAVGITLSAGQQSDVTITSMKVSGMAQTAFVPGYTAAKFGQLVTSLKLFDGTTQLGTAKAPNTTTGDATFTGINLLIPKGTTKQLTVKATLSSTVSTTTSTDDFAIGIAAAADITAQDGDANTVNATLSAGLVANASAAGQTVIQSVRNSGTITYQQDSHPQTTILVAGGSTWKVFSRYKATAQYESAELDRVQVIHPNDGGKNGDFSMIAVAVGGDVTNRQDILSAGATGTKDVDMSQNKITVPKDGSVNFELWGQISSLSSTSSATANSPRSGDTPSLGVATNTQTGEWDANYAAKINIRATGLASGERLYDDAKNGLVGNTMVLRKTKPTVTKLAVGSTTITNGADTELYKFQVTPDANGGSVAWKQIIFTVSFSGTQTLNNFRLYKGSQMLSVTPGSREVFITGATGTDLTGSNNLQGNTVVVRLVNEESVSGSGTVYTLRATPNGASAGDSIATQFKRNTTGTVTGYLTDDGGVSGYVGSLGIDTAVSPDNTSNADGSFVWSDNVDVPHSFASGTAGGSRDWTDDVLVEDLTQTQSLSKS</sequence>
<feature type="compositionally biased region" description="Low complexity" evidence="1">
    <location>
        <begin position="1016"/>
        <end position="1027"/>
    </location>
</feature>
<feature type="region of interest" description="Disordered" evidence="1">
    <location>
        <begin position="1016"/>
        <end position="1038"/>
    </location>
</feature>
<dbReference type="Proteomes" id="UP000710385">
    <property type="component" value="Unassembled WGS sequence"/>
</dbReference>
<dbReference type="EMBL" id="JABTTY010000001">
    <property type="protein sequence ID" value="MBE7525480.1"/>
    <property type="molecule type" value="Genomic_DNA"/>
</dbReference>
<evidence type="ECO:0000256" key="1">
    <source>
        <dbReference type="SAM" id="MobiDB-lite"/>
    </source>
</evidence>
<keyword evidence="2" id="KW-0732">Signal</keyword>
<feature type="chain" id="PRO_5037255820" evidence="2">
    <location>
        <begin position="34"/>
        <end position="1298"/>
    </location>
</feature>
<comment type="caution">
    <text evidence="3">The sequence shown here is derived from an EMBL/GenBank/DDBJ whole genome shotgun (WGS) entry which is preliminary data.</text>
</comment>
<protein>
    <submittedName>
        <fullName evidence="3">Uncharacterized protein</fullName>
    </submittedName>
</protein>
<name>A0A928TV61_UNCKA</name>
<evidence type="ECO:0000313" key="4">
    <source>
        <dbReference type="Proteomes" id="UP000710385"/>
    </source>
</evidence>
<proteinExistence type="predicted"/>
<organism evidence="3 4">
    <name type="scientific">candidate division WWE3 bacterium</name>
    <dbReference type="NCBI Taxonomy" id="2053526"/>
    <lineage>
        <taxon>Bacteria</taxon>
        <taxon>Katanobacteria</taxon>
    </lineage>
</organism>
<gene>
    <name evidence="3" type="ORF">HS096_03805</name>
</gene>
<evidence type="ECO:0000313" key="3">
    <source>
        <dbReference type="EMBL" id="MBE7525480.1"/>
    </source>
</evidence>
<evidence type="ECO:0000256" key="2">
    <source>
        <dbReference type="SAM" id="SignalP"/>
    </source>
</evidence>
<reference evidence="3" key="1">
    <citation type="submission" date="2020-05" db="EMBL/GenBank/DDBJ databases">
        <title>High-Quality Genomes of Partial-Nitritation/Anammox System by Hierarchical Clustering Based Hybrid Assembly.</title>
        <authorList>
            <person name="Liu L."/>
            <person name="Wang Y."/>
            <person name="Che Y."/>
            <person name="Chen Y."/>
            <person name="Xia Y."/>
            <person name="Luo R."/>
            <person name="Cheng S.H."/>
            <person name="Zheng C."/>
            <person name="Zhang T."/>
        </authorList>
    </citation>
    <scope>NUCLEOTIDE SEQUENCE</scope>
    <source>
        <strain evidence="3">H1_PAT1</strain>
    </source>
</reference>